<evidence type="ECO:0000256" key="2">
    <source>
        <dbReference type="ARBA" id="ARBA00022741"/>
    </source>
</evidence>
<evidence type="ECO:0000256" key="5">
    <source>
        <dbReference type="ARBA" id="ARBA00022840"/>
    </source>
</evidence>
<evidence type="ECO:0000259" key="8">
    <source>
        <dbReference type="PROSITE" id="PS51193"/>
    </source>
</evidence>
<dbReference type="NCBIfam" id="NF005981">
    <property type="entry name" value="PRK08074.1"/>
    <property type="match status" value="1"/>
</dbReference>
<dbReference type="Pfam" id="PF13307">
    <property type="entry name" value="Helicase_C_2"/>
    <property type="match status" value="1"/>
</dbReference>
<keyword evidence="1 6" id="KW-0540">Nuclease</keyword>
<dbReference type="NCBIfam" id="TIGR00573">
    <property type="entry name" value="dnaq"/>
    <property type="match status" value="1"/>
</dbReference>
<keyword evidence="5 6" id="KW-0067">ATP-binding</keyword>
<dbReference type="Pfam" id="PF00929">
    <property type="entry name" value="RNase_T"/>
    <property type="match status" value="1"/>
</dbReference>
<keyword evidence="2 6" id="KW-0547">Nucleotide-binding</keyword>
<dbReference type="InterPro" id="IPR027417">
    <property type="entry name" value="P-loop_NTPase"/>
</dbReference>
<comment type="function">
    <text evidence="6 7">3'-5' exonuclease.</text>
</comment>
<evidence type="ECO:0000256" key="3">
    <source>
        <dbReference type="ARBA" id="ARBA00022801"/>
    </source>
</evidence>
<dbReference type="InterPro" id="IPR006054">
    <property type="entry name" value="DnaQ"/>
</dbReference>
<evidence type="ECO:0000313" key="9">
    <source>
        <dbReference type="EMBL" id="MBD7906931.1"/>
    </source>
</evidence>
<dbReference type="EMBL" id="JACSQY010000001">
    <property type="protein sequence ID" value="MBD7906931.1"/>
    <property type="molecule type" value="Genomic_DNA"/>
</dbReference>
<dbReference type="InterPro" id="IPR006555">
    <property type="entry name" value="ATP-dep_Helicase_C"/>
</dbReference>
<proteinExistence type="inferred from homology"/>
<evidence type="ECO:0000313" key="10">
    <source>
        <dbReference type="Proteomes" id="UP000659496"/>
    </source>
</evidence>
<keyword evidence="9" id="KW-0347">Helicase</keyword>
<dbReference type="EC" id="3.1.-.-" evidence="6 7"/>
<dbReference type="GO" id="GO:0004386">
    <property type="term" value="F:helicase activity"/>
    <property type="evidence" value="ECO:0007669"/>
    <property type="project" value="UniProtKB-KW"/>
</dbReference>
<dbReference type="SMART" id="SM00479">
    <property type="entry name" value="EXOIII"/>
    <property type="match status" value="1"/>
</dbReference>
<dbReference type="InterPro" id="IPR045028">
    <property type="entry name" value="DinG/Rad3-like"/>
</dbReference>
<sequence length="924" mass="104258">MENLKFAVVDLETTGHSPEKGDRIIQIAIMFIEDGILTNEYVRFVNPGQKIPVFIQELTDITNTEVQNAPLFEEIAHEVRDLLEGWIFAAHNTNFDLTFLQKEFKRCGIPQWQGKQIDTVEFSKIMFPSAVSYRLKELTEELGIDLSAAHRADDDAKATAELLLKCIEKVKHLPEQTLSRLHKRSFYLKTDLSVIFYLALVEARKKTPSSNLSQFRGIPFRQTGIIHNLESRKLVYPTSQDEKDQLLIQAYPSYESRSAQLQFMDAAWNSLRTGIESMVEVPTGIGKTVSYLLPAAIRAIETQQAVIVSTYTNHLADKIMAEEIDVVSKALSVPVQATVLKGRSNYISLAKFAELLLSGESSYDNIFTEMQLLVWLTETRTGDVNELNLSGGGMLYIDRIRKSSSVLAEDELGVDYHQVALENCRHADIIITNHALLLSDGPSKEQIIEESCGLVVDEAHQFIHAAYKTNEIIFSYTNWKYVMGQISSEADGQVSRRIEEILVRKRLHRSRERSNLLTAYEKFSASFDVAIHELTGSESVKRGHVKGSRLHVALEDMKAERSVFETVFQSMNDFIGKAASYVKQLDLEVESLSDKEQAILAEWHYWIDELRVKIGEWVELFLDKESDGTVWIEQDQRSIPGSLTVIKSPIDSAPVIRKALKSLFVKEKGVIWTSGTLSVKSDERFVARQLGVAEEVPVLKLLAPEHFYTGAQIFLIDDMPNIQQVAQQEYVEEVAEAIVQTVMVTEGRLFVLFTSQDMLNQTHELISDSGLLEDYALIAQGISSGSKYRLLKSFRQYEKAVLFGTNSFWEGVDVPGNSLSAIIIVRLPFSSPSEPVFKAKTAQLNQSGKNAFTAYALPEAILRLRQGFGRLIRSSTDTGFFIILDRRIETKSYGKKFLEALPDVPVKKVSLARMVDELNNCYNK</sequence>
<evidence type="ECO:0000256" key="6">
    <source>
        <dbReference type="HAMAP-Rule" id="MF_02206"/>
    </source>
</evidence>
<dbReference type="Gene3D" id="3.30.420.10">
    <property type="entry name" value="Ribonuclease H-like superfamily/Ribonuclease H"/>
    <property type="match status" value="1"/>
</dbReference>
<organism evidence="9 10">
    <name type="scientific">Sporosarcina gallistercoris</name>
    <dbReference type="NCBI Taxonomy" id="2762245"/>
    <lineage>
        <taxon>Bacteria</taxon>
        <taxon>Bacillati</taxon>
        <taxon>Bacillota</taxon>
        <taxon>Bacilli</taxon>
        <taxon>Bacillales</taxon>
        <taxon>Caryophanaceae</taxon>
        <taxon>Sporosarcina</taxon>
    </lineage>
</organism>
<dbReference type="InterPro" id="IPR036397">
    <property type="entry name" value="RNaseH_sf"/>
</dbReference>
<keyword evidence="3 6" id="KW-0378">Hydrolase</keyword>
<comment type="caution">
    <text evidence="6">Lacks conserved residue(s) required for the propagation of feature annotation.</text>
</comment>
<dbReference type="PANTHER" id="PTHR11472:SF34">
    <property type="entry name" value="REGULATOR OF TELOMERE ELONGATION HELICASE 1"/>
    <property type="match status" value="1"/>
</dbReference>
<dbReference type="SUPFAM" id="SSF53098">
    <property type="entry name" value="Ribonuclease H-like"/>
    <property type="match status" value="1"/>
</dbReference>
<dbReference type="CDD" id="cd06127">
    <property type="entry name" value="DEDDh"/>
    <property type="match status" value="1"/>
</dbReference>
<keyword evidence="4 6" id="KW-0269">Exonuclease</keyword>
<dbReference type="SUPFAM" id="SSF52540">
    <property type="entry name" value="P-loop containing nucleoside triphosphate hydrolases"/>
    <property type="match status" value="1"/>
</dbReference>
<dbReference type="HAMAP" id="MF_02206">
    <property type="entry name" value="DinG_exonucl"/>
    <property type="match status" value="1"/>
</dbReference>
<dbReference type="PANTHER" id="PTHR11472">
    <property type="entry name" value="DNA REPAIR DEAD HELICASE RAD3/XP-D SUBFAMILY MEMBER"/>
    <property type="match status" value="1"/>
</dbReference>
<comment type="similarity">
    <text evidence="6 7">Belongs to the helicase family. DinG subfamily. Type 2 sub-subfamily.</text>
</comment>
<dbReference type="Gene3D" id="3.40.50.300">
    <property type="entry name" value="P-loop containing nucleotide triphosphate hydrolases"/>
    <property type="match status" value="2"/>
</dbReference>
<dbReference type="PROSITE" id="PS51193">
    <property type="entry name" value="HELICASE_ATP_BIND_2"/>
    <property type="match status" value="1"/>
</dbReference>
<evidence type="ECO:0000256" key="1">
    <source>
        <dbReference type="ARBA" id="ARBA00022722"/>
    </source>
</evidence>
<feature type="domain" description="Helicase ATP-binding" evidence="8">
    <location>
        <begin position="246"/>
        <end position="514"/>
    </location>
</feature>
<keyword evidence="10" id="KW-1185">Reference proteome</keyword>
<evidence type="ECO:0000256" key="7">
    <source>
        <dbReference type="RuleBase" id="RU364106"/>
    </source>
</evidence>
<comment type="caution">
    <text evidence="9">The sequence shown here is derived from an EMBL/GenBank/DDBJ whole genome shotgun (WGS) entry which is preliminary data.</text>
</comment>
<name>A0ABR8PFH6_9BACL</name>
<dbReference type="InterPro" id="IPR012337">
    <property type="entry name" value="RNaseH-like_sf"/>
</dbReference>
<dbReference type="RefSeq" id="WP_191688079.1">
    <property type="nucleotide sequence ID" value="NZ_JACSQY010000001.1"/>
</dbReference>
<dbReference type="NCBIfam" id="TIGR01407">
    <property type="entry name" value="dinG_rel"/>
    <property type="match status" value="1"/>
</dbReference>
<feature type="short sequence motif" description="DEAH box" evidence="6">
    <location>
        <begin position="457"/>
        <end position="460"/>
    </location>
</feature>
<gene>
    <name evidence="6 7 9" type="primary">dinG</name>
    <name evidence="9" type="ORF">H9659_01125</name>
</gene>
<dbReference type="InterPro" id="IPR014013">
    <property type="entry name" value="Helic_SF1/SF2_ATP-bd_DinG/Rad3"/>
</dbReference>
<evidence type="ECO:0000256" key="4">
    <source>
        <dbReference type="ARBA" id="ARBA00022839"/>
    </source>
</evidence>
<dbReference type="InterPro" id="IPR013520">
    <property type="entry name" value="Ribonucl_H"/>
</dbReference>
<dbReference type="SMART" id="SM00491">
    <property type="entry name" value="HELICc2"/>
    <property type="match status" value="1"/>
</dbReference>
<protein>
    <recommendedName>
        <fullName evidence="6 7">3'-5' exonuclease DinG</fullName>
        <ecNumber evidence="6 7">3.1.-.-</ecNumber>
    </recommendedName>
</protein>
<reference evidence="9 10" key="1">
    <citation type="submission" date="2020-08" db="EMBL/GenBank/DDBJ databases">
        <title>A Genomic Blueprint of the Chicken Gut Microbiome.</title>
        <authorList>
            <person name="Gilroy R."/>
            <person name="Ravi A."/>
            <person name="Getino M."/>
            <person name="Pursley I."/>
            <person name="Horton D.L."/>
            <person name="Alikhan N.-F."/>
            <person name="Baker D."/>
            <person name="Gharbi K."/>
            <person name="Hall N."/>
            <person name="Watson M."/>
            <person name="Adriaenssens E.M."/>
            <person name="Foster-Nyarko E."/>
            <person name="Jarju S."/>
            <person name="Secka A."/>
            <person name="Antonio M."/>
            <person name="Oren A."/>
            <person name="Chaudhuri R."/>
            <person name="La Ragione R.M."/>
            <person name="Hildebrand F."/>
            <person name="Pallen M.J."/>
        </authorList>
    </citation>
    <scope>NUCLEOTIDE SEQUENCE [LARGE SCALE GENOMIC DNA]</scope>
    <source>
        <strain evidence="9 10">Sa3CUA8</strain>
    </source>
</reference>
<dbReference type="Proteomes" id="UP000659496">
    <property type="component" value="Unassembled WGS sequence"/>
</dbReference>
<dbReference type="InterPro" id="IPR006310">
    <property type="entry name" value="DinG"/>
</dbReference>
<accession>A0ABR8PFH6</accession>